<reference evidence="1" key="1">
    <citation type="submission" date="2014-11" db="EMBL/GenBank/DDBJ databases">
        <authorList>
            <person name="Amaro Gonzalez C."/>
        </authorList>
    </citation>
    <scope>NUCLEOTIDE SEQUENCE</scope>
</reference>
<organism evidence="1">
    <name type="scientific">Anguilla anguilla</name>
    <name type="common">European freshwater eel</name>
    <name type="synonym">Muraena anguilla</name>
    <dbReference type="NCBI Taxonomy" id="7936"/>
    <lineage>
        <taxon>Eukaryota</taxon>
        <taxon>Metazoa</taxon>
        <taxon>Chordata</taxon>
        <taxon>Craniata</taxon>
        <taxon>Vertebrata</taxon>
        <taxon>Euteleostomi</taxon>
        <taxon>Actinopterygii</taxon>
        <taxon>Neopterygii</taxon>
        <taxon>Teleostei</taxon>
        <taxon>Anguilliformes</taxon>
        <taxon>Anguillidae</taxon>
        <taxon>Anguilla</taxon>
    </lineage>
</organism>
<accession>A0A0E9SVV6</accession>
<protein>
    <submittedName>
        <fullName evidence="1">Uncharacterized protein</fullName>
    </submittedName>
</protein>
<proteinExistence type="predicted"/>
<dbReference type="EMBL" id="GBXM01063205">
    <property type="protein sequence ID" value="JAH45372.1"/>
    <property type="molecule type" value="Transcribed_RNA"/>
</dbReference>
<evidence type="ECO:0000313" key="1">
    <source>
        <dbReference type="EMBL" id="JAH45372.1"/>
    </source>
</evidence>
<sequence length="16" mass="1987">MKDTLDHRYFFTALTK</sequence>
<name>A0A0E9SVV6_ANGAN</name>
<reference evidence="1" key="2">
    <citation type="journal article" date="2015" name="Fish Shellfish Immunol.">
        <title>Early steps in the European eel (Anguilla anguilla)-Vibrio vulnificus interaction in the gills: Role of the RtxA13 toxin.</title>
        <authorList>
            <person name="Callol A."/>
            <person name="Pajuelo D."/>
            <person name="Ebbesson L."/>
            <person name="Teles M."/>
            <person name="MacKenzie S."/>
            <person name="Amaro C."/>
        </authorList>
    </citation>
    <scope>NUCLEOTIDE SEQUENCE</scope>
</reference>
<dbReference type="AlphaFoldDB" id="A0A0E9SVV6"/>